<dbReference type="Gene3D" id="1.10.10.60">
    <property type="entry name" value="Homeodomain-like"/>
    <property type="match status" value="1"/>
</dbReference>
<keyword evidence="5" id="KW-1185">Reference proteome</keyword>
<evidence type="ECO:0000259" key="3">
    <source>
        <dbReference type="Pfam" id="PF05225"/>
    </source>
</evidence>
<dbReference type="GO" id="GO:0005634">
    <property type="term" value="C:nucleus"/>
    <property type="evidence" value="ECO:0007669"/>
    <property type="project" value="UniProtKB-SubCell"/>
</dbReference>
<dbReference type="Pfam" id="PF03184">
    <property type="entry name" value="DDE_1"/>
    <property type="match status" value="1"/>
</dbReference>
<name>A0AAV8VB86_9CUCU</name>
<feature type="domain" description="DDE-1" evidence="2">
    <location>
        <begin position="183"/>
        <end position="268"/>
    </location>
</feature>
<evidence type="ECO:0000313" key="4">
    <source>
        <dbReference type="EMBL" id="KAJ8911489.1"/>
    </source>
</evidence>
<evidence type="ECO:0000259" key="2">
    <source>
        <dbReference type="Pfam" id="PF03184"/>
    </source>
</evidence>
<reference evidence="4 5" key="1">
    <citation type="journal article" date="2023" name="Insect Mol. Biol.">
        <title>Genome sequencing provides insights into the evolution of gene families encoding plant cell wall-degrading enzymes in longhorned beetles.</title>
        <authorList>
            <person name="Shin N.R."/>
            <person name="Okamura Y."/>
            <person name="Kirsch R."/>
            <person name="Pauchet Y."/>
        </authorList>
    </citation>
    <scope>NUCLEOTIDE SEQUENCE [LARGE SCALE GENOMIC DNA]</scope>
    <source>
        <strain evidence="4">EAD_L_NR</strain>
    </source>
</reference>
<evidence type="ECO:0000313" key="5">
    <source>
        <dbReference type="Proteomes" id="UP001159042"/>
    </source>
</evidence>
<feature type="domain" description="HTH psq-type" evidence="3">
    <location>
        <begin position="18"/>
        <end position="54"/>
    </location>
</feature>
<sequence>MPRTYHHDPRSKTYLHHSEETIDKALTDISNGMSYRAASKKYQIHYSVLYRHHKNPHLKKQGGQTCLNDAEERLIVQHIISCAEWGYPMDHLDLRIIIKNYLDSRGKIISKFKNNLPGRDFVTPEAINTYFDHLEKELEGVPTCNIVNFDETNLSDDPGKKKIIAKRGCRYPERIMNSSKSSTSVMFAAFADGNVLPPYIVYKAQNIYESWTIGGVKGARYNKSLSGWFDHITFGDWVKKIAIPALKDLPGKKFLIGDNLSSHFLEETVTLCQQRLAPSMVFCTMLFLLEVDDADDAETADPDT</sequence>
<gene>
    <name evidence="4" type="ORF">NQ315_010861</name>
</gene>
<evidence type="ECO:0000256" key="1">
    <source>
        <dbReference type="ARBA" id="ARBA00004123"/>
    </source>
</evidence>
<dbReference type="Pfam" id="PF05225">
    <property type="entry name" value="HTH_psq"/>
    <property type="match status" value="1"/>
</dbReference>
<dbReference type="InterPro" id="IPR007889">
    <property type="entry name" value="HTH_Psq"/>
</dbReference>
<dbReference type="InterPro" id="IPR004875">
    <property type="entry name" value="DDE_SF_endonuclease_dom"/>
</dbReference>
<comment type="caution">
    <text evidence="4">The sequence shown here is derived from an EMBL/GenBank/DDBJ whole genome shotgun (WGS) entry which is preliminary data.</text>
</comment>
<proteinExistence type="predicted"/>
<dbReference type="GO" id="GO:0003677">
    <property type="term" value="F:DNA binding"/>
    <property type="evidence" value="ECO:0007669"/>
    <property type="project" value="InterPro"/>
</dbReference>
<dbReference type="AlphaFoldDB" id="A0AAV8VB86"/>
<dbReference type="EMBL" id="JANEYG010000186">
    <property type="protein sequence ID" value="KAJ8911489.1"/>
    <property type="molecule type" value="Genomic_DNA"/>
</dbReference>
<protein>
    <recommendedName>
        <fullName evidence="6">DDE-1 domain-containing protein</fullName>
    </recommendedName>
</protein>
<evidence type="ECO:0008006" key="6">
    <source>
        <dbReference type="Google" id="ProtNLM"/>
    </source>
</evidence>
<dbReference type="Proteomes" id="UP001159042">
    <property type="component" value="Unassembled WGS sequence"/>
</dbReference>
<dbReference type="InterPro" id="IPR009057">
    <property type="entry name" value="Homeodomain-like_sf"/>
</dbReference>
<dbReference type="SUPFAM" id="SSF46689">
    <property type="entry name" value="Homeodomain-like"/>
    <property type="match status" value="1"/>
</dbReference>
<comment type="subcellular location">
    <subcellularLocation>
        <location evidence="1">Nucleus</location>
    </subcellularLocation>
</comment>
<organism evidence="4 5">
    <name type="scientific">Exocentrus adspersus</name>
    <dbReference type="NCBI Taxonomy" id="1586481"/>
    <lineage>
        <taxon>Eukaryota</taxon>
        <taxon>Metazoa</taxon>
        <taxon>Ecdysozoa</taxon>
        <taxon>Arthropoda</taxon>
        <taxon>Hexapoda</taxon>
        <taxon>Insecta</taxon>
        <taxon>Pterygota</taxon>
        <taxon>Neoptera</taxon>
        <taxon>Endopterygota</taxon>
        <taxon>Coleoptera</taxon>
        <taxon>Polyphaga</taxon>
        <taxon>Cucujiformia</taxon>
        <taxon>Chrysomeloidea</taxon>
        <taxon>Cerambycidae</taxon>
        <taxon>Lamiinae</taxon>
        <taxon>Acanthocinini</taxon>
        <taxon>Exocentrus</taxon>
    </lineage>
</organism>
<accession>A0AAV8VB86</accession>